<dbReference type="EMBL" id="CP017886">
    <property type="protein sequence ID" value="APC16469.1"/>
    <property type="molecule type" value="Genomic_DNA"/>
</dbReference>
<dbReference type="InterPro" id="IPR050808">
    <property type="entry name" value="Phage_Integrase"/>
</dbReference>
<dbReference type="Proteomes" id="UP000182567">
    <property type="component" value="Chromosome"/>
</dbReference>
<keyword evidence="2" id="KW-0229">DNA integration</keyword>
<evidence type="ECO:0000259" key="3">
    <source>
        <dbReference type="Pfam" id="PF13356"/>
    </source>
</evidence>
<dbReference type="Pfam" id="PF13356">
    <property type="entry name" value="Arm-DNA-bind_3"/>
    <property type="match status" value="1"/>
</dbReference>
<protein>
    <recommendedName>
        <fullName evidence="3">Integrase DNA-binding domain-containing protein</fullName>
    </recommendedName>
</protein>
<dbReference type="PANTHER" id="PTHR30629">
    <property type="entry name" value="PROPHAGE INTEGRASE"/>
    <property type="match status" value="1"/>
</dbReference>
<organism evidence="4 5">
    <name type="scientific">Pseudomonas frederiksbergensis</name>
    <dbReference type="NCBI Taxonomy" id="104087"/>
    <lineage>
        <taxon>Bacteria</taxon>
        <taxon>Pseudomonadati</taxon>
        <taxon>Pseudomonadota</taxon>
        <taxon>Gammaproteobacteria</taxon>
        <taxon>Pseudomonadales</taxon>
        <taxon>Pseudomonadaceae</taxon>
        <taxon>Pseudomonas</taxon>
    </lineage>
</organism>
<feature type="domain" description="Integrase DNA-binding" evidence="3">
    <location>
        <begin position="3"/>
        <end position="83"/>
    </location>
</feature>
<dbReference type="Gene3D" id="3.30.160.390">
    <property type="entry name" value="Integrase, DNA-binding domain"/>
    <property type="match status" value="1"/>
</dbReference>
<dbReference type="AlphaFoldDB" id="A0A1J0EK17"/>
<evidence type="ECO:0000313" key="4">
    <source>
        <dbReference type="EMBL" id="APC16469.1"/>
    </source>
</evidence>
<reference evidence="5" key="1">
    <citation type="submission" date="2016-10" db="EMBL/GenBank/DDBJ databases">
        <title>Pseudomonas frederiksbergensis ERGS4:02 complete genome.</title>
        <authorList>
            <person name="Kumar R."/>
            <person name="Acharya V."/>
            <person name="Singh D."/>
        </authorList>
    </citation>
    <scope>NUCLEOTIDE SEQUENCE [LARGE SCALE GENOMIC DNA]</scope>
    <source>
        <strain evidence="5">ERGS4:02</strain>
    </source>
</reference>
<evidence type="ECO:0000256" key="2">
    <source>
        <dbReference type="ARBA" id="ARBA00022908"/>
    </source>
</evidence>
<accession>A0A1J0EK17</accession>
<comment type="similarity">
    <text evidence="1">Belongs to the 'phage' integrase family.</text>
</comment>
<sequence length="103" mass="11716">MPLSDTTIRTAKPKDKLYRLLCLEVTPTGSKLWRYRYRFNGSAKMLAIGAYPTITLLKARQLRDGARQLLIEGTDPAEQKKAAKQAQKVEGLTFETLAREWFA</sequence>
<evidence type="ECO:0000313" key="5">
    <source>
        <dbReference type="Proteomes" id="UP000182567"/>
    </source>
</evidence>
<dbReference type="PANTHER" id="PTHR30629:SF2">
    <property type="entry name" value="PROPHAGE INTEGRASE INTS-RELATED"/>
    <property type="match status" value="1"/>
</dbReference>
<dbReference type="GO" id="GO:0015074">
    <property type="term" value="P:DNA integration"/>
    <property type="evidence" value="ECO:0007669"/>
    <property type="project" value="UniProtKB-KW"/>
</dbReference>
<dbReference type="InterPro" id="IPR038488">
    <property type="entry name" value="Integrase_DNA-bd_sf"/>
</dbReference>
<dbReference type="InterPro" id="IPR025166">
    <property type="entry name" value="Integrase_DNA_bind_dom"/>
</dbReference>
<evidence type="ECO:0000256" key="1">
    <source>
        <dbReference type="ARBA" id="ARBA00008857"/>
    </source>
</evidence>
<name>A0A1J0EK17_9PSED</name>
<proteinExistence type="inferred from homology"/>
<gene>
    <name evidence="4" type="ORF">BLL42_12270</name>
</gene>